<keyword evidence="2" id="KW-1185">Reference proteome</keyword>
<proteinExistence type="predicted"/>
<reference evidence="1 2" key="1">
    <citation type="journal article" date="2019" name="Int. J. Syst. Evol. Microbiol.">
        <title>The Global Catalogue of Microorganisms (GCM) 10K type strain sequencing project: providing services to taxonomists for standard genome sequencing and annotation.</title>
        <authorList>
            <consortium name="The Broad Institute Genomics Platform"/>
            <consortium name="The Broad Institute Genome Sequencing Center for Infectious Disease"/>
            <person name="Wu L."/>
            <person name="Ma J."/>
        </authorList>
    </citation>
    <scope>NUCLEOTIDE SEQUENCE [LARGE SCALE GENOMIC DNA]</scope>
    <source>
        <strain evidence="1 2">NBRC 111368</strain>
    </source>
</reference>
<name>A0ABD5RV99_9EURY</name>
<dbReference type="EMBL" id="JBHSWU010000005">
    <property type="protein sequence ID" value="MFC6723136.1"/>
    <property type="molecule type" value="Genomic_DNA"/>
</dbReference>
<organism evidence="1 2">
    <name type="scientific">Halobium palmae</name>
    <dbReference type="NCBI Taxonomy" id="1776492"/>
    <lineage>
        <taxon>Archaea</taxon>
        <taxon>Methanobacteriati</taxon>
        <taxon>Methanobacteriota</taxon>
        <taxon>Stenosarchaea group</taxon>
        <taxon>Halobacteria</taxon>
        <taxon>Halobacteriales</taxon>
        <taxon>Haloferacaceae</taxon>
        <taxon>Halobium</taxon>
    </lineage>
</organism>
<evidence type="ECO:0000313" key="2">
    <source>
        <dbReference type="Proteomes" id="UP001596328"/>
    </source>
</evidence>
<dbReference type="Proteomes" id="UP001596328">
    <property type="component" value="Unassembled WGS sequence"/>
</dbReference>
<evidence type="ECO:0000313" key="1">
    <source>
        <dbReference type="EMBL" id="MFC6723136.1"/>
    </source>
</evidence>
<accession>A0ABD5RV99</accession>
<gene>
    <name evidence="1" type="ORF">ACFQE1_01760</name>
</gene>
<sequence length="137" mass="15133">MKQTSETENEIELTPEQDDCETMARTPNQMVMGAEYRVVRHRESGRYYLIKRYVDASHTSDDVIDSGAYVDAECIDNDIDPDVPDVACAETAEGVLAGDYTIAESVLDLGDGEITVSGSAIGDEYLGKMTCKFDFRD</sequence>
<protein>
    <submittedName>
        <fullName evidence="1">Uncharacterized protein</fullName>
    </submittedName>
</protein>
<dbReference type="AlphaFoldDB" id="A0ABD5RV99"/>
<comment type="caution">
    <text evidence="1">The sequence shown here is derived from an EMBL/GenBank/DDBJ whole genome shotgun (WGS) entry which is preliminary data.</text>
</comment>